<dbReference type="InterPro" id="IPR052317">
    <property type="entry name" value="Viral_replicn-host_int_reg"/>
</dbReference>
<protein>
    <submittedName>
        <fullName evidence="4">DnaJ homolog dnj-5</fullName>
    </submittedName>
</protein>
<reference evidence="4" key="1">
    <citation type="submission" date="2025-08" db="UniProtKB">
        <authorList>
            <consortium name="RefSeq"/>
        </authorList>
    </citation>
    <scope>IDENTIFICATION</scope>
</reference>
<evidence type="ECO:0000256" key="1">
    <source>
        <dbReference type="SAM" id="MobiDB-lite"/>
    </source>
</evidence>
<feature type="domain" description="J" evidence="2">
    <location>
        <begin position="592"/>
        <end position="656"/>
    </location>
</feature>
<dbReference type="Pfam" id="PF00226">
    <property type="entry name" value="DnaJ"/>
    <property type="match status" value="1"/>
</dbReference>
<proteinExistence type="predicted"/>
<feature type="compositionally biased region" description="Polar residues" evidence="1">
    <location>
        <begin position="365"/>
        <end position="377"/>
    </location>
</feature>
<dbReference type="RefSeq" id="XP_011495888.1">
    <property type="nucleotide sequence ID" value="XM_011497586.1"/>
</dbReference>
<dbReference type="PRINTS" id="PR00625">
    <property type="entry name" value="JDOMAIN"/>
</dbReference>
<name>A0AAJ6YD71_9HYME</name>
<dbReference type="Proteomes" id="UP000695007">
    <property type="component" value="Unplaced"/>
</dbReference>
<feature type="region of interest" description="Disordered" evidence="1">
    <location>
        <begin position="807"/>
        <end position="836"/>
    </location>
</feature>
<dbReference type="InterPro" id="IPR032843">
    <property type="entry name" value="Jiv"/>
</dbReference>
<dbReference type="PANTHER" id="PTHR44665">
    <property type="entry name" value="DNAJ HOMOLOG SUBFAMILY C MEMBER 14"/>
    <property type="match status" value="1"/>
</dbReference>
<evidence type="ECO:0000259" key="2">
    <source>
        <dbReference type="PROSITE" id="PS50076"/>
    </source>
</evidence>
<dbReference type="InterPro" id="IPR001623">
    <property type="entry name" value="DnaJ_domain"/>
</dbReference>
<dbReference type="AlphaFoldDB" id="A0AAJ6YD71"/>
<dbReference type="InterPro" id="IPR036869">
    <property type="entry name" value="J_dom_sf"/>
</dbReference>
<organism evidence="3 4">
    <name type="scientific">Ceratosolen solmsi marchali</name>
    <dbReference type="NCBI Taxonomy" id="326594"/>
    <lineage>
        <taxon>Eukaryota</taxon>
        <taxon>Metazoa</taxon>
        <taxon>Ecdysozoa</taxon>
        <taxon>Arthropoda</taxon>
        <taxon>Hexapoda</taxon>
        <taxon>Insecta</taxon>
        <taxon>Pterygota</taxon>
        <taxon>Neoptera</taxon>
        <taxon>Endopterygota</taxon>
        <taxon>Hymenoptera</taxon>
        <taxon>Apocrita</taxon>
        <taxon>Proctotrupomorpha</taxon>
        <taxon>Chalcidoidea</taxon>
        <taxon>Agaonidae</taxon>
        <taxon>Agaoninae</taxon>
        <taxon>Ceratosolen</taxon>
    </lineage>
</organism>
<feature type="region of interest" description="Disordered" evidence="1">
    <location>
        <begin position="248"/>
        <end position="312"/>
    </location>
</feature>
<feature type="compositionally biased region" description="Polar residues" evidence="1">
    <location>
        <begin position="807"/>
        <end position="821"/>
    </location>
</feature>
<feature type="region of interest" description="Disordered" evidence="1">
    <location>
        <begin position="773"/>
        <end position="795"/>
    </location>
</feature>
<feature type="region of interest" description="Disordered" evidence="1">
    <location>
        <begin position="351"/>
        <end position="377"/>
    </location>
</feature>
<evidence type="ECO:0000313" key="4">
    <source>
        <dbReference type="RefSeq" id="XP_011495888.1"/>
    </source>
</evidence>
<dbReference type="SUPFAM" id="SSF46565">
    <property type="entry name" value="Chaperone J-domain"/>
    <property type="match status" value="1"/>
</dbReference>
<dbReference type="PANTHER" id="PTHR44665:SF1">
    <property type="entry name" value="DNAJ HOMOLOG SUBFAMILY C MEMBER 14"/>
    <property type="match status" value="1"/>
</dbReference>
<keyword evidence="3" id="KW-1185">Reference proteome</keyword>
<gene>
    <name evidence="4" type="primary">LOC105360631</name>
</gene>
<dbReference type="PROSITE" id="PS50076">
    <property type="entry name" value="DNAJ_2"/>
    <property type="match status" value="1"/>
</dbReference>
<dbReference type="SMART" id="SM00271">
    <property type="entry name" value="DnaJ"/>
    <property type="match status" value="1"/>
</dbReference>
<evidence type="ECO:0000313" key="3">
    <source>
        <dbReference type="Proteomes" id="UP000695007"/>
    </source>
</evidence>
<accession>A0AAJ6YD71</accession>
<dbReference type="Gene3D" id="1.10.287.110">
    <property type="entry name" value="DnaJ domain"/>
    <property type="match status" value="1"/>
</dbReference>
<dbReference type="KEGG" id="csol:105360631"/>
<dbReference type="GeneID" id="105360631"/>
<feature type="compositionally biased region" description="Basic residues" evidence="1">
    <location>
        <begin position="827"/>
        <end position="836"/>
    </location>
</feature>
<dbReference type="Pfam" id="PF14901">
    <property type="entry name" value="Jiv90"/>
    <property type="match status" value="1"/>
</dbReference>
<dbReference type="CDD" id="cd06257">
    <property type="entry name" value="DnaJ"/>
    <property type="match status" value="1"/>
</dbReference>
<sequence>MADQQHSPSEYKRMSLDKIIEAMTADLENSAGHYVQFGVSNQQTQSNNWAEYSPSQVQHYMANTAMHSNSSNIQPINPITSPLYMQDVPQYEPSTTTDHIYFPPQTVNHLGINENNDLIGTIDVGGGNFINVIYGNASQIMSEQCQLGNITSYNNNQSIIDQEYGLFNNQQLQVPHSSTSQTQNSNGKQLIDNLVGNWLPNQSGTYSPFGGYPNVTSIPSEIKEVEEIPKKKPRMVAEVKPMRPSYSDVLTKSVPTPPSPLITALSKPKQENTTKKIINKNSKNKAKPIVLKRQNSSGSDEHGSPKIQLPKKVSEKLNANLSRRWVSLDNLGSPTESPDIIFDRSDNFDKKKSFKTSKKNDKTESLNNSKFQNNSTKTVTNLQKRPIQINNNLNITSNFNQTVYTDKIEKNQQVNKVKEDKKLIKEKGVKHFQTEKSQQIKKCQRNRKREIKDTTFKDVYKTVHKYFNRWSKVGLKIFLWFLHLISDIISMSTNLVIQLGKCVWYHIILYLKYTWLYTVSTFSKIRFFNIIGKQIDIWFGNSRFAFWRTLKSNNEEKEDGATWIREGLETNISLPSTGEEAMKRLLACKGKDPYSILGVTPTCTDDDIKKYYKRQAFLVHPDKNNQLGAEEAFKILVHAFDIIGEPERRQAFDQTRQVEAAWGDLSDLLSQLQRKMEQAANTIRCTNCGMRHKRIPTQRPCFAARFCAQCKIRHSAKEGDIWAESRVMGFLWHYYACMEGAVYDVTDWAACQAGNLKHLKANTHTVQYRIVLGQRPPPHTSSNSKKKQSDSNTSGKAEFEDFLNNLYNHSKTGTSNTSESNAMRGDNRRRKTKRKK</sequence>